<evidence type="ECO:0000313" key="1">
    <source>
        <dbReference type="EMBL" id="MFC5580952.1"/>
    </source>
</evidence>
<protein>
    <submittedName>
        <fullName evidence="1">Uncharacterized protein</fullName>
    </submittedName>
</protein>
<proteinExistence type="predicted"/>
<reference evidence="2" key="1">
    <citation type="journal article" date="2019" name="Int. J. Syst. Evol. Microbiol.">
        <title>The Global Catalogue of Microorganisms (GCM) 10K type strain sequencing project: providing services to taxonomists for standard genome sequencing and annotation.</title>
        <authorList>
            <consortium name="The Broad Institute Genomics Platform"/>
            <consortium name="The Broad Institute Genome Sequencing Center for Infectious Disease"/>
            <person name="Wu L."/>
            <person name="Ma J."/>
        </authorList>
    </citation>
    <scope>NUCLEOTIDE SEQUENCE [LARGE SCALE GENOMIC DNA]</scope>
    <source>
        <strain evidence="2">CGMCC 1.13587</strain>
    </source>
</reference>
<accession>A0ABW0SV76</accession>
<keyword evidence="2" id="KW-1185">Reference proteome</keyword>
<feature type="non-terminal residue" evidence="1">
    <location>
        <position position="1"/>
    </location>
</feature>
<gene>
    <name evidence="1" type="ORF">ACFPPB_07485</name>
</gene>
<evidence type="ECO:0000313" key="2">
    <source>
        <dbReference type="Proteomes" id="UP001596111"/>
    </source>
</evidence>
<name>A0ABW0SV76_9GAMM</name>
<sequence>RPHPDQCRSALARDAPRAINTNASRASALLHGNAMTAVDTAALPALDWRRIPLQGRIPINVGARLHAMLPAQSTPTHRAQARSYTETP</sequence>
<organism evidence="1 2">
    <name type="scientific">Rhodanobacter terrae</name>
    <dbReference type="NCBI Taxonomy" id="418647"/>
    <lineage>
        <taxon>Bacteria</taxon>
        <taxon>Pseudomonadati</taxon>
        <taxon>Pseudomonadota</taxon>
        <taxon>Gammaproteobacteria</taxon>
        <taxon>Lysobacterales</taxon>
        <taxon>Rhodanobacteraceae</taxon>
        <taxon>Rhodanobacter</taxon>
    </lineage>
</organism>
<dbReference type="RefSeq" id="WP_377325914.1">
    <property type="nucleotide sequence ID" value="NZ_JBHSNG010000005.1"/>
</dbReference>
<comment type="caution">
    <text evidence="1">The sequence shown here is derived from an EMBL/GenBank/DDBJ whole genome shotgun (WGS) entry which is preliminary data.</text>
</comment>
<dbReference type="Proteomes" id="UP001596111">
    <property type="component" value="Unassembled WGS sequence"/>
</dbReference>
<dbReference type="EMBL" id="JBHSNG010000005">
    <property type="protein sequence ID" value="MFC5580952.1"/>
    <property type="molecule type" value="Genomic_DNA"/>
</dbReference>